<keyword evidence="14" id="KW-1185">Reference proteome</keyword>
<evidence type="ECO:0000313" key="14">
    <source>
        <dbReference type="Proteomes" id="UP000504629"/>
    </source>
</evidence>
<dbReference type="InterPro" id="IPR023311">
    <property type="entry name" value="Methusela_ecto_dom_2"/>
</dbReference>
<dbReference type="PANTHER" id="PTHR46953">
    <property type="entry name" value="G-PROTEIN COUPLED RECEPTOR MTH-LIKE 1-RELATED"/>
    <property type="match status" value="1"/>
</dbReference>
<dbReference type="OrthoDB" id="7683403at2759"/>
<evidence type="ECO:0000256" key="11">
    <source>
        <dbReference type="SAM" id="Phobius"/>
    </source>
</evidence>
<keyword evidence="9" id="KW-0807">Transducer</keyword>
<accession>A0A6J2KP96</accession>
<gene>
    <name evidence="15" type="primary">LOC114251783</name>
</gene>
<sequence>MTWHLFFICVFLYYTSVGAESYEKVVAFRKCCIENQSLVRSFEVNKTESFVCLDRSTIEDNYNISASPLLIGENVNTVYGTPVCDQMELSQVTATEFDSDQDHRCYDRLIIETINGTIKQNIPKIVALTCANFKNNTKNLMKSKLTVDRIKKCCPKGQSYDPKYHFCRLSDSENNEQTLIKRLNLSSDHIYEVENELHCKAVETGIELSEEKFSLVVEGSNLIVTRKFSEKSHIAHPGEWCIDRMFPGESLIARMCSNSCSDFDAFCVKKCCPVGQHYKTLRCGSFVSRCVPNKDSVAFNISNYLDELKANYDDIPDVLGIRSDLLCSAGRVALNISADYDKHELTRDGYLRSAISDHGDYCFETFDSRQCPGGDLTVTAVTCFVKPQMKNFQVSFVLISISSVCLALTLLVYCALPELWNLHGRTLICHVSMMLLAFTCLARVQYKEVADNKLCTLLGYGIYFGFVAAFAWLNVMCLDIWWTFGSVRMVQPLRKSGAEWRRFLWYSLYAWGFASILTLVMFILDEYPIAIELDANIGSGMCWFGSLQNERSDWPHYIFFVIPMGLVTCTNFILWVLTARHCARVKSEVHRLQAGSVGDRAKRRFRIDRAKYLLTGKLWVVMGAGWISELLSTIASEPKWLWTIVDLLNELQGVFIFLILVFKPKLYYLIRKRLGCSRIPIDPRLEKPDAQKNGGTSSGRTSSTFLSRTISNDERANLRVSQLNTKQA</sequence>
<dbReference type="RefSeq" id="XP_028041969.1">
    <property type="nucleotide sequence ID" value="XM_028186168.1"/>
</dbReference>
<feature type="signal peptide" evidence="12">
    <location>
        <begin position="1"/>
        <end position="19"/>
    </location>
</feature>
<evidence type="ECO:0000256" key="12">
    <source>
        <dbReference type="SAM" id="SignalP"/>
    </source>
</evidence>
<dbReference type="Proteomes" id="UP000504629">
    <property type="component" value="Unplaced"/>
</dbReference>
<dbReference type="PROSITE" id="PS50261">
    <property type="entry name" value="G_PROTEIN_RECEP_F2_4"/>
    <property type="match status" value="1"/>
</dbReference>
<feature type="domain" description="G-protein coupled receptors family 2 profile 2" evidence="13">
    <location>
        <begin position="391"/>
        <end position="664"/>
    </location>
</feature>
<keyword evidence="8" id="KW-0675">Receptor</keyword>
<feature type="transmembrane region" description="Helical" evidence="11">
    <location>
        <begin position="610"/>
        <end position="628"/>
    </location>
</feature>
<dbReference type="KEGG" id="bman:114251783"/>
<reference evidence="15" key="1">
    <citation type="submission" date="2025-08" db="UniProtKB">
        <authorList>
            <consortium name="RefSeq"/>
        </authorList>
    </citation>
    <scope>IDENTIFICATION</scope>
    <source>
        <tissue evidence="15">Silk gland</tissue>
    </source>
</reference>
<feature type="transmembrane region" description="Helical" evidence="11">
    <location>
        <begin position="503"/>
        <end position="524"/>
    </location>
</feature>
<feature type="compositionally biased region" description="Polar residues" evidence="10">
    <location>
        <begin position="719"/>
        <end position="728"/>
    </location>
</feature>
<keyword evidence="7 11" id="KW-0472">Membrane</keyword>
<feature type="transmembrane region" description="Helical" evidence="11">
    <location>
        <begin position="458"/>
        <end position="482"/>
    </location>
</feature>
<evidence type="ECO:0000256" key="2">
    <source>
        <dbReference type="ARBA" id="ARBA00008979"/>
    </source>
</evidence>
<feature type="transmembrane region" description="Helical" evidence="11">
    <location>
        <begin position="640"/>
        <end position="662"/>
    </location>
</feature>
<dbReference type="InterPro" id="IPR017981">
    <property type="entry name" value="GPCR_2-like_7TM"/>
</dbReference>
<evidence type="ECO:0000256" key="1">
    <source>
        <dbReference type="ARBA" id="ARBA00004141"/>
    </source>
</evidence>
<evidence type="ECO:0000313" key="15">
    <source>
        <dbReference type="RefSeq" id="XP_028041969.1"/>
    </source>
</evidence>
<dbReference type="Gene3D" id="1.20.1070.10">
    <property type="entry name" value="Rhodopsin 7-helix transmembrane proteins"/>
    <property type="match status" value="1"/>
</dbReference>
<dbReference type="Gene3D" id="2.170.180.11">
    <property type="entry name" value="Methuselah ectodomain, domain 2"/>
    <property type="match status" value="1"/>
</dbReference>
<evidence type="ECO:0000259" key="13">
    <source>
        <dbReference type="PROSITE" id="PS50261"/>
    </source>
</evidence>
<dbReference type="PANTHER" id="PTHR46953:SF1">
    <property type="entry name" value="G-PROTEIN COUPLED RECEPTOR MTH-LIKE 1-RELATED"/>
    <property type="match status" value="1"/>
</dbReference>
<dbReference type="GeneID" id="114251783"/>
<evidence type="ECO:0000256" key="9">
    <source>
        <dbReference type="ARBA" id="ARBA00023224"/>
    </source>
</evidence>
<evidence type="ECO:0000256" key="10">
    <source>
        <dbReference type="SAM" id="MobiDB-lite"/>
    </source>
</evidence>
<evidence type="ECO:0000256" key="3">
    <source>
        <dbReference type="ARBA" id="ARBA00022692"/>
    </source>
</evidence>
<dbReference type="CDD" id="cd15039">
    <property type="entry name" value="7tmB3_Methuselah-like"/>
    <property type="match status" value="1"/>
</dbReference>
<keyword evidence="3 11" id="KW-0812">Transmembrane</keyword>
<evidence type="ECO:0000256" key="4">
    <source>
        <dbReference type="ARBA" id="ARBA00022729"/>
    </source>
</evidence>
<protein>
    <submittedName>
        <fullName evidence="15">G-protein coupled receptor Mth-like isoform X1</fullName>
    </submittedName>
</protein>
<evidence type="ECO:0000256" key="5">
    <source>
        <dbReference type="ARBA" id="ARBA00022989"/>
    </source>
</evidence>
<proteinExistence type="inferred from homology"/>
<dbReference type="GO" id="GO:0004930">
    <property type="term" value="F:G protein-coupled receptor activity"/>
    <property type="evidence" value="ECO:0007669"/>
    <property type="project" value="UniProtKB-KW"/>
</dbReference>
<evidence type="ECO:0000256" key="8">
    <source>
        <dbReference type="ARBA" id="ARBA00023170"/>
    </source>
</evidence>
<feature type="transmembrane region" description="Helical" evidence="11">
    <location>
        <begin position="427"/>
        <end position="446"/>
    </location>
</feature>
<comment type="similarity">
    <text evidence="2">Belongs to the G-protein coupled receptor 2 family. Mth subfamily.</text>
</comment>
<dbReference type="InterPro" id="IPR052808">
    <property type="entry name" value="GPCR_Mth-like"/>
</dbReference>
<feature type="region of interest" description="Disordered" evidence="10">
    <location>
        <begin position="685"/>
        <end position="728"/>
    </location>
</feature>
<name>A0A6J2KP96_BOMMA</name>
<feature type="chain" id="PRO_5026834353" evidence="12">
    <location>
        <begin position="20"/>
        <end position="728"/>
    </location>
</feature>
<dbReference type="GO" id="GO:0007166">
    <property type="term" value="P:cell surface receptor signaling pathway"/>
    <property type="evidence" value="ECO:0007669"/>
    <property type="project" value="InterPro"/>
</dbReference>
<dbReference type="GO" id="GO:0016020">
    <property type="term" value="C:membrane"/>
    <property type="evidence" value="ECO:0007669"/>
    <property type="project" value="UniProtKB-SubCell"/>
</dbReference>
<feature type="compositionally biased region" description="Low complexity" evidence="10">
    <location>
        <begin position="694"/>
        <end position="709"/>
    </location>
</feature>
<keyword evidence="5 11" id="KW-1133">Transmembrane helix</keyword>
<organism evidence="14 15">
    <name type="scientific">Bombyx mandarina</name>
    <name type="common">Wild silk moth</name>
    <name type="synonym">Wild silkworm</name>
    <dbReference type="NCBI Taxonomy" id="7092"/>
    <lineage>
        <taxon>Eukaryota</taxon>
        <taxon>Metazoa</taxon>
        <taxon>Ecdysozoa</taxon>
        <taxon>Arthropoda</taxon>
        <taxon>Hexapoda</taxon>
        <taxon>Insecta</taxon>
        <taxon>Pterygota</taxon>
        <taxon>Neoptera</taxon>
        <taxon>Endopterygota</taxon>
        <taxon>Lepidoptera</taxon>
        <taxon>Glossata</taxon>
        <taxon>Ditrysia</taxon>
        <taxon>Bombycoidea</taxon>
        <taxon>Bombycidae</taxon>
        <taxon>Bombycinae</taxon>
        <taxon>Bombyx</taxon>
    </lineage>
</organism>
<evidence type="ECO:0000256" key="7">
    <source>
        <dbReference type="ARBA" id="ARBA00023136"/>
    </source>
</evidence>
<keyword evidence="4 12" id="KW-0732">Signal</keyword>
<feature type="transmembrane region" description="Helical" evidence="11">
    <location>
        <begin position="392"/>
        <end position="415"/>
    </location>
</feature>
<keyword evidence="6" id="KW-0297">G-protein coupled receptor</keyword>
<feature type="transmembrane region" description="Helical" evidence="11">
    <location>
        <begin position="557"/>
        <end position="577"/>
    </location>
</feature>
<dbReference type="AlphaFoldDB" id="A0A6J2KP96"/>
<evidence type="ECO:0000256" key="6">
    <source>
        <dbReference type="ARBA" id="ARBA00023040"/>
    </source>
</evidence>
<comment type="subcellular location">
    <subcellularLocation>
        <location evidence="1">Membrane</location>
        <topology evidence="1">Multi-pass membrane protein</topology>
    </subcellularLocation>
</comment>